<dbReference type="EMBL" id="LXHQ01000022">
    <property type="protein sequence ID" value="OAV26355.1"/>
    <property type="molecule type" value="Genomic_DNA"/>
</dbReference>
<reference evidence="1 2" key="1">
    <citation type="journal article" date="2016" name="Genome Biol. Evol.">
        <title>Comparative Genomic Analyses of the Moraxella catarrhalis Serosensitive and Seroresistant Lineages Demonstrate Their Independent Evolution.</title>
        <authorList>
            <person name="Earl J.P."/>
            <person name="de Vries S.P."/>
            <person name="Ahmed A."/>
            <person name="Powell E."/>
            <person name="Schultz M.P."/>
            <person name="Hermans P.W."/>
            <person name="Hill D.J."/>
            <person name="Zhou Z."/>
            <person name="Constantinidou C.I."/>
            <person name="Hu F.Z."/>
            <person name="Bootsma H.J."/>
            <person name="Ehrlich G.D."/>
        </authorList>
    </citation>
    <scope>NUCLEOTIDE SEQUENCE [LARGE SCALE GENOMIC DNA]</scope>
    <source>
        <strain evidence="1 2">F23</strain>
    </source>
</reference>
<comment type="caution">
    <text evidence="1">The sequence shown here is derived from an EMBL/GenBank/DDBJ whole genome shotgun (WGS) entry which is preliminary data.</text>
</comment>
<dbReference type="RefSeq" id="WP_081260029.1">
    <property type="nucleotide sequence ID" value="NZ_LXHQ01000022.1"/>
</dbReference>
<gene>
    <name evidence="1" type="ORF">AO370_0769</name>
</gene>
<dbReference type="AlphaFoldDB" id="A0AB36DPV9"/>
<accession>A0AB36DPV9</accession>
<dbReference type="Proteomes" id="UP000078295">
    <property type="component" value="Unassembled WGS sequence"/>
</dbReference>
<sequence>MIVKSRQDTYQYTHDQKQAGFSADVGFDGKPQSFSINGGKTNVDTDYAQGIQTQDIQNHLNYQGDAISLGIGVADTSNPNGKAKPTLQGIGYGTITPAHKTSTTHFAITDQAGLSHINTENFKQEEVQNQLNLVSYLIPKIQKISPKTKKKPLLISLTLPQ</sequence>
<protein>
    <submittedName>
        <fullName evidence="1">Uncharacterized protein</fullName>
    </submittedName>
</protein>
<name>A0AB36DPV9_MORCA</name>
<evidence type="ECO:0000313" key="1">
    <source>
        <dbReference type="EMBL" id="OAV26355.1"/>
    </source>
</evidence>
<proteinExistence type="predicted"/>
<evidence type="ECO:0000313" key="2">
    <source>
        <dbReference type="Proteomes" id="UP000078295"/>
    </source>
</evidence>
<organism evidence="1 2">
    <name type="scientific">Moraxella catarrhalis</name>
    <name type="common">Branhamella catarrhalis</name>
    <dbReference type="NCBI Taxonomy" id="480"/>
    <lineage>
        <taxon>Bacteria</taxon>
        <taxon>Pseudomonadati</taxon>
        <taxon>Pseudomonadota</taxon>
        <taxon>Gammaproteobacteria</taxon>
        <taxon>Moraxellales</taxon>
        <taxon>Moraxellaceae</taxon>
        <taxon>Moraxella</taxon>
    </lineage>
</organism>